<dbReference type="KEGG" id="sla:SERLADRAFT_438271"/>
<dbReference type="Proteomes" id="UP000008064">
    <property type="component" value="Unassembled WGS sequence"/>
</dbReference>
<name>F8NXH9_SERL9</name>
<organism>
    <name type="scientific">Serpula lacrymans var. lacrymans (strain S7.9)</name>
    <name type="common">Dry rot fungus</name>
    <dbReference type="NCBI Taxonomy" id="578457"/>
    <lineage>
        <taxon>Eukaryota</taxon>
        <taxon>Fungi</taxon>
        <taxon>Dikarya</taxon>
        <taxon>Basidiomycota</taxon>
        <taxon>Agaricomycotina</taxon>
        <taxon>Agaricomycetes</taxon>
        <taxon>Agaricomycetidae</taxon>
        <taxon>Boletales</taxon>
        <taxon>Coniophorineae</taxon>
        <taxon>Serpulaceae</taxon>
        <taxon>Serpula</taxon>
    </lineage>
</organism>
<proteinExistence type="predicted"/>
<dbReference type="CDD" id="cd00821">
    <property type="entry name" value="PH"/>
    <property type="match status" value="1"/>
</dbReference>
<dbReference type="GeneID" id="18814990"/>
<accession>F8NXH9</accession>
<dbReference type="RefSeq" id="XP_007318670.1">
    <property type="nucleotide sequence ID" value="XM_007318608.1"/>
</dbReference>
<dbReference type="AlphaFoldDB" id="F8NXH9"/>
<feature type="region of interest" description="Disordered" evidence="1">
    <location>
        <begin position="218"/>
        <end position="255"/>
    </location>
</feature>
<gene>
    <name evidence="2" type="ORF">SERLADRAFT_438271</name>
</gene>
<feature type="region of interest" description="Disordered" evidence="1">
    <location>
        <begin position="69"/>
        <end position="91"/>
    </location>
</feature>
<feature type="compositionally biased region" description="Low complexity" evidence="1">
    <location>
        <begin position="568"/>
        <end position="586"/>
    </location>
</feature>
<feature type="region of interest" description="Disordered" evidence="1">
    <location>
        <begin position="706"/>
        <end position="767"/>
    </location>
</feature>
<feature type="compositionally biased region" description="Low complexity" evidence="1">
    <location>
        <begin position="324"/>
        <end position="339"/>
    </location>
</feature>
<evidence type="ECO:0000256" key="1">
    <source>
        <dbReference type="SAM" id="MobiDB-lite"/>
    </source>
</evidence>
<feature type="compositionally biased region" description="Polar residues" evidence="1">
    <location>
        <begin position="706"/>
        <end position="717"/>
    </location>
</feature>
<feature type="region of interest" description="Disordered" evidence="1">
    <location>
        <begin position="324"/>
        <end position="389"/>
    </location>
</feature>
<protein>
    <submittedName>
        <fullName evidence="2">Uncharacterized protein</fullName>
    </submittedName>
</protein>
<dbReference type="EMBL" id="GL945434">
    <property type="protein sequence ID" value="EGO24651.1"/>
    <property type="molecule type" value="Genomic_DNA"/>
</dbReference>
<feature type="compositionally biased region" description="Polar residues" evidence="1">
    <location>
        <begin position="218"/>
        <end position="227"/>
    </location>
</feature>
<feature type="compositionally biased region" description="Basic and acidic residues" evidence="1">
    <location>
        <begin position="674"/>
        <end position="685"/>
    </location>
</feature>
<feature type="compositionally biased region" description="Polar residues" evidence="1">
    <location>
        <begin position="725"/>
        <end position="757"/>
    </location>
</feature>
<feature type="region of interest" description="Disordered" evidence="1">
    <location>
        <begin position="654"/>
        <end position="694"/>
    </location>
</feature>
<feature type="compositionally biased region" description="Acidic residues" evidence="1">
    <location>
        <begin position="77"/>
        <end position="91"/>
    </location>
</feature>
<feature type="compositionally biased region" description="Basic and acidic residues" evidence="1">
    <location>
        <begin position="353"/>
        <end position="365"/>
    </location>
</feature>
<feature type="region of interest" description="Disordered" evidence="1">
    <location>
        <begin position="556"/>
        <end position="606"/>
    </location>
</feature>
<dbReference type="HOGENOM" id="CLU_363321_0_0_1"/>
<sequence>MESDNYPALLTVTCRFVPYDQWFVTHVDDSWKVKQVKHWFLSKCNLIQESAPPKIHRSVSPITFASTTRTKSSLDGSGDDTYEEDEYDDDSDDYDDLSYHHQALRRHNLHSRQMLKASFSSNTSDPPGSFQATLLGKNTVADQYTLLSFSTGIILEDDFALSWYNIHPYELLELHRAGTVISLPRDVIPDYVQPFFEAKVRALRAVWNEKSGRFESPSNVKDTNYNTLGGKGKDKAKPDPFMTVSSPRPAERKNRRAKVEWRDRWVIIHQGVLTLCKDQSGSIPMHAFPLSSSCALRGADSLARACSIITEQRVVCVKFQPSVSSPSFVSPPGSVPSSPLTEHSNFDQFRNIGKSDRARGKERQQNIDTDTDGEVEYKPRQQPSSNYNPEDICRSEGEWLVLDMLDDQAFASILRILHRHLPYPMSSSFISSSSIVTMPTPNVLLPAITPFMYSYPYDSLPYPEWRTNITETARKAGMGDIGKPMAWVLWEEKGLGDTLMDNLRDQRRRFTQKMQYRRNGLPSNADIRSDDIDTDDSELEWEGWMRDLDRQGRIKQSLESRSSLGQKSPSSDPSTSLPSPPLSDASSPDRGRSPTLTTPSATFPMKVSHNYLPHSAYSSLSTLVERPRTSPSQDVGRMTMDMDRMTVTTSTVSVGSKPARRRSSTITTAIPAKLKKDKDKSETHQGHRSQMSAMSPTILERGNIRISTATSPKSRSNPLIRHARSGSNLQMRSTAHNIAEVTSDQEGGDTDNATGSGSKKRQNGIMRGMSIRAEKFVRGLDSALEFVEGRT</sequence>
<reference evidence="2" key="1">
    <citation type="submission" date="2011-04" db="EMBL/GenBank/DDBJ databases">
        <title>Evolution of plant cell wall degrading machinery underlies the functional diversity of forest fungi.</title>
        <authorList>
            <consortium name="US DOE Joint Genome Institute (JGI-PGF)"/>
            <person name="Eastwood D.C."/>
            <person name="Floudas D."/>
            <person name="Binder M."/>
            <person name="Majcherczyk A."/>
            <person name="Schneider P."/>
            <person name="Aerts A."/>
            <person name="Asiegbu F.O."/>
            <person name="Baker S.E."/>
            <person name="Barry K."/>
            <person name="Bendiksby M."/>
            <person name="Blumentritt M."/>
            <person name="Coutinho P.M."/>
            <person name="Cullen D."/>
            <person name="Cullen D."/>
            <person name="Gathman A."/>
            <person name="Goodell B."/>
            <person name="Henrissat B."/>
            <person name="Ihrmark K."/>
            <person name="Kauserud H."/>
            <person name="Kohler A."/>
            <person name="LaButti K."/>
            <person name="Lapidus A."/>
            <person name="Lavin J.L."/>
            <person name="Lee Y.-H."/>
            <person name="Lindquist E."/>
            <person name="Lilly W."/>
            <person name="Lucas S."/>
            <person name="Morin E."/>
            <person name="Murat C."/>
            <person name="Oguiza J.A."/>
            <person name="Park J."/>
            <person name="Pisabarro A.G."/>
            <person name="Riley R."/>
            <person name="Rosling A."/>
            <person name="Salamov A."/>
            <person name="Schmidt O."/>
            <person name="Schmutz J."/>
            <person name="Skrede I."/>
            <person name="Stenlid J."/>
            <person name="Wiebenga A."/>
            <person name="Xie X."/>
            <person name="Kues U."/>
            <person name="Hibbett D.S."/>
            <person name="Hoffmeister D."/>
            <person name="Hogberg N."/>
            <person name="Martin F."/>
            <person name="Grigoriev I.V."/>
            <person name="Watkinson S.C."/>
        </authorList>
    </citation>
    <scope>NUCLEOTIDE SEQUENCE</scope>
    <source>
        <strain evidence="2">S7.9</strain>
    </source>
</reference>
<evidence type="ECO:0000313" key="2">
    <source>
        <dbReference type="EMBL" id="EGO24651.1"/>
    </source>
</evidence>
<dbReference type="OrthoDB" id="3225203at2759"/>